<dbReference type="AlphaFoldDB" id="A0A6A6JY41"/>
<feature type="domain" description="C2H2-type" evidence="3">
    <location>
        <begin position="97"/>
        <end position="119"/>
    </location>
</feature>
<dbReference type="InterPro" id="IPR013087">
    <property type="entry name" value="Znf_C2H2_type"/>
</dbReference>
<dbReference type="GO" id="GO:0008270">
    <property type="term" value="F:zinc ion binding"/>
    <property type="evidence" value="ECO:0007669"/>
    <property type="project" value="UniProtKB-KW"/>
</dbReference>
<keyword evidence="1" id="KW-0862">Zinc</keyword>
<organism evidence="4 5">
    <name type="scientific">Westerdykella ornata</name>
    <dbReference type="NCBI Taxonomy" id="318751"/>
    <lineage>
        <taxon>Eukaryota</taxon>
        <taxon>Fungi</taxon>
        <taxon>Dikarya</taxon>
        <taxon>Ascomycota</taxon>
        <taxon>Pezizomycotina</taxon>
        <taxon>Dothideomycetes</taxon>
        <taxon>Pleosporomycetidae</taxon>
        <taxon>Pleosporales</taxon>
        <taxon>Sporormiaceae</taxon>
        <taxon>Westerdykella</taxon>
    </lineage>
</organism>
<dbReference type="SMART" id="SM00451">
    <property type="entry name" value="ZnF_U1"/>
    <property type="match status" value="1"/>
</dbReference>
<feature type="region of interest" description="Disordered" evidence="2">
    <location>
        <begin position="115"/>
        <end position="138"/>
    </location>
</feature>
<accession>A0A6A6JY41</accession>
<dbReference type="PROSITE" id="PS00028">
    <property type="entry name" value="ZINC_FINGER_C2H2_1"/>
    <property type="match status" value="1"/>
</dbReference>
<evidence type="ECO:0000313" key="5">
    <source>
        <dbReference type="Proteomes" id="UP000800097"/>
    </source>
</evidence>
<protein>
    <recommendedName>
        <fullName evidence="3">C2H2-type domain-containing protein</fullName>
    </recommendedName>
</protein>
<keyword evidence="1" id="KW-0863">Zinc-finger</keyword>
<dbReference type="InterPro" id="IPR036236">
    <property type="entry name" value="Znf_C2H2_sf"/>
</dbReference>
<dbReference type="Gene3D" id="3.30.160.60">
    <property type="entry name" value="Classic Zinc Finger"/>
    <property type="match status" value="1"/>
</dbReference>
<sequence>MDGSFSELLPWDRAQIKYSPLNSHLPFNEGVGEELCKTEEELEQVAQQRKLRAAERMVEISKQAYERERAKAKNSKKSKQYSATTRARAKESKRFYCDICDVALQSNPTLNKHLASQAHATQEELRAGGTTAPPSKETLHKRDYVAKIKESKKYYCPVCDYSIPRGSTAFELLIHTRGPTSESAAADHDMMMPSPSTLISLFILTLRFSTASPVANEATALPQLIPGPGLPTLESLNLTMADLLAMDLPDFPSPSPSPSLSANPRSPLHCATHPARFTSPLEIRTCYGYLITAGTRMCGVPARKPDELLVGVFCQYGDTLIAGISLTGNAEASYCRDVAKAVASITEQCARPQDGWVAGYNTAHGNGNLEVGVGKA</sequence>
<name>A0A6A6JY41_WESOR</name>
<dbReference type="GeneID" id="54553728"/>
<keyword evidence="1" id="KW-0479">Metal-binding</keyword>
<evidence type="ECO:0000259" key="3">
    <source>
        <dbReference type="PROSITE" id="PS00028"/>
    </source>
</evidence>
<feature type="region of interest" description="Disordered" evidence="2">
    <location>
        <begin position="66"/>
        <end position="86"/>
    </location>
</feature>
<reference evidence="4" key="1">
    <citation type="journal article" date="2020" name="Stud. Mycol.">
        <title>101 Dothideomycetes genomes: a test case for predicting lifestyles and emergence of pathogens.</title>
        <authorList>
            <person name="Haridas S."/>
            <person name="Albert R."/>
            <person name="Binder M."/>
            <person name="Bloem J."/>
            <person name="Labutti K."/>
            <person name="Salamov A."/>
            <person name="Andreopoulos B."/>
            <person name="Baker S."/>
            <person name="Barry K."/>
            <person name="Bills G."/>
            <person name="Bluhm B."/>
            <person name="Cannon C."/>
            <person name="Castanera R."/>
            <person name="Culley D."/>
            <person name="Daum C."/>
            <person name="Ezra D."/>
            <person name="Gonzalez J."/>
            <person name="Henrissat B."/>
            <person name="Kuo A."/>
            <person name="Liang C."/>
            <person name="Lipzen A."/>
            <person name="Lutzoni F."/>
            <person name="Magnuson J."/>
            <person name="Mondo S."/>
            <person name="Nolan M."/>
            <person name="Ohm R."/>
            <person name="Pangilinan J."/>
            <person name="Park H.-J."/>
            <person name="Ramirez L."/>
            <person name="Alfaro M."/>
            <person name="Sun H."/>
            <person name="Tritt A."/>
            <person name="Yoshinaga Y."/>
            <person name="Zwiers L.-H."/>
            <person name="Turgeon B."/>
            <person name="Goodwin S."/>
            <person name="Spatafora J."/>
            <person name="Crous P."/>
            <person name="Grigoriev I."/>
        </authorList>
    </citation>
    <scope>NUCLEOTIDE SEQUENCE</scope>
    <source>
        <strain evidence="4">CBS 379.55</strain>
    </source>
</reference>
<dbReference type="EMBL" id="ML986484">
    <property type="protein sequence ID" value="KAF2281327.1"/>
    <property type="molecule type" value="Genomic_DNA"/>
</dbReference>
<evidence type="ECO:0000313" key="4">
    <source>
        <dbReference type="EMBL" id="KAF2281327.1"/>
    </source>
</evidence>
<dbReference type="InterPro" id="IPR003604">
    <property type="entry name" value="Matrin/U1-like-C_Znf_C2H2"/>
</dbReference>
<dbReference type="Proteomes" id="UP000800097">
    <property type="component" value="Unassembled WGS sequence"/>
</dbReference>
<gene>
    <name evidence="4" type="ORF">EI97DRAFT_454533</name>
</gene>
<evidence type="ECO:0000256" key="2">
    <source>
        <dbReference type="SAM" id="MobiDB-lite"/>
    </source>
</evidence>
<keyword evidence="5" id="KW-1185">Reference proteome</keyword>
<dbReference type="OrthoDB" id="2112446at2759"/>
<dbReference type="RefSeq" id="XP_033658864.1">
    <property type="nucleotide sequence ID" value="XM_033800553.1"/>
</dbReference>
<proteinExistence type="predicted"/>
<dbReference type="SUPFAM" id="SSF57667">
    <property type="entry name" value="beta-beta-alpha zinc fingers"/>
    <property type="match status" value="1"/>
</dbReference>
<dbReference type="Pfam" id="PF12874">
    <property type="entry name" value="zf-met"/>
    <property type="match status" value="1"/>
</dbReference>
<dbReference type="GO" id="GO:0003676">
    <property type="term" value="F:nucleic acid binding"/>
    <property type="evidence" value="ECO:0007669"/>
    <property type="project" value="InterPro"/>
</dbReference>
<evidence type="ECO:0000256" key="1">
    <source>
        <dbReference type="ARBA" id="ARBA00022771"/>
    </source>
</evidence>